<dbReference type="EMBL" id="ML995527">
    <property type="protein sequence ID" value="KAF2136271.1"/>
    <property type="molecule type" value="Genomic_DNA"/>
</dbReference>
<evidence type="ECO:0000313" key="1">
    <source>
        <dbReference type="EMBL" id="KAF2136271.1"/>
    </source>
</evidence>
<dbReference type="Proteomes" id="UP000799438">
    <property type="component" value="Unassembled WGS sequence"/>
</dbReference>
<proteinExistence type="predicted"/>
<evidence type="ECO:0000313" key="3">
    <source>
        <dbReference type="Proteomes" id="UP000799438"/>
    </source>
</evidence>
<gene>
    <name evidence="2" type="ORF">K452DRAFT_292485</name>
    <name evidence="1" type="ORF">K452DRAFT_292551</name>
</gene>
<dbReference type="AlphaFoldDB" id="A0A6A6B0M5"/>
<keyword evidence="3" id="KW-1185">Reference proteome</keyword>
<evidence type="ECO:0000313" key="2">
    <source>
        <dbReference type="EMBL" id="KAF2136347.1"/>
    </source>
</evidence>
<dbReference type="GeneID" id="54298880"/>
<dbReference type="RefSeq" id="XP_033392065.1">
    <property type="nucleotide sequence ID" value="XM_033541384.1"/>
</dbReference>
<dbReference type="EMBL" id="ML995524">
    <property type="protein sequence ID" value="KAF2136347.1"/>
    <property type="molecule type" value="Genomic_DNA"/>
</dbReference>
<name>A0A6A6B0M5_9PEZI</name>
<reference evidence="1" key="1">
    <citation type="journal article" date="2020" name="Stud. Mycol.">
        <title>101 Dothideomycetes genomes: a test case for predicting lifestyles and emergence of pathogens.</title>
        <authorList>
            <person name="Haridas S."/>
            <person name="Albert R."/>
            <person name="Binder M."/>
            <person name="Bloem J."/>
            <person name="Labutti K."/>
            <person name="Salamov A."/>
            <person name="Andreopoulos B."/>
            <person name="Baker S."/>
            <person name="Barry K."/>
            <person name="Bills G."/>
            <person name="Bluhm B."/>
            <person name="Cannon C."/>
            <person name="Castanera R."/>
            <person name="Culley D."/>
            <person name="Daum C."/>
            <person name="Ezra D."/>
            <person name="Gonzalez J."/>
            <person name="Henrissat B."/>
            <person name="Kuo A."/>
            <person name="Liang C."/>
            <person name="Lipzen A."/>
            <person name="Lutzoni F."/>
            <person name="Magnuson J."/>
            <person name="Mondo S."/>
            <person name="Nolan M."/>
            <person name="Ohm R."/>
            <person name="Pangilinan J."/>
            <person name="Park H.-J."/>
            <person name="Ramirez L."/>
            <person name="Alfaro M."/>
            <person name="Sun H."/>
            <person name="Tritt A."/>
            <person name="Yoshinaga Y."/>
            <person name="Zwiers L.-H."/>
            <person name="Turgeon B."/>
            <person name="Goodwin S."/>
            <person name="Spatafora J."/>
            <person name="Crous P."/>
            <person name="Grigoriev I."/>
        </authorList>
    </citation>
    <scope>NUCLEOTIDE SEQUENCE</scope>
    <source>
        <strain evidence="1">CBS 121167</strain>
    </source>
</reference>
<organism evidence="1 3">
    <name type="scientific">Aplosporella prunicola CBS 121167</name>
    <dbReference type="NCBI Taxonomy" id="1176127"/>
    <lineage>
        <taxon>Eukaryota</taxon>
        <taxon>Fungi</taxon>
        <taxon>Dikarya</taxon>
        <taxon>Ascomycota</taxon>
        <taxon>Pezizomycotina</taxon>
        <taxon>Dothideomycetes</taxon>
        <taxon>Dothideomycetes incertae sedis</taxon>
        <taxon>Botryosphaeriales</taxon>
        <taxon>Aplosporellaceae</taxon>
        <taxon>Aplosporella</taxon>
    </lineage>
</organism>
<protein>
    <submittedName>
        <fullName evidence="1">Uncharacterized protein</fullName>
    </submittedName>
</protein>
<accession>A0A6A6B0M5</accession>
<sequence>MYLPTYPTYLSTNRGIFKPAAITPHLPPHHLISSPTAAARLLPRSSLPFLSSIRHNAHAVAVASPAQHSSSRRRRS</sequence>